<evidence type="ECO:0000313" key="3">
    <source>
        <dbReference type="EMBL" id="AHG23463.1"/>
    </source>
</evidence>
<sequence>MLGKPEKLVAFAAERGMTITTADAAIALTKATDFINSKKWSGKKADKYQADAWPRIGIAWGDCALLDATETPIDVPEGVDPRTVTGTPQDVFTAVYRLALLCADGFDLMPSISGAQEISVSAANAVSVTYDKDTIGMRADIPWLDGLIGSWTESDGMAFGFSVSRG</sequence>
<name>E7EKR8_9CAUD</name>
<dbReference type="EMBL" id="HQ824576">
    <property type="protein sequence ID" value="ADV36423.1"/>
    <property type="molecule type" value="Genomic_DNA"/>
</dbReference>
<proteinExistence type="predicted"/>
<reference evidence="3 4" key="3">
    <citation type="submission" date="2013-10" db="EMBL/GenBank/DDBJ databases">
        <title>Identification of broad host specificity determinant of Edwardsiella ictaluri specific bacteriophages.</title>
        <authorList>
            <person name="Hossain M.J."/>
            <person name="Carrias A."/>
            <person name="Terhune J.S."/>
            <person name="Liles M.R."/>
        </authorList>
    </citation>
    <scope>NUCLEOTIDE SEQUENCE [LARGE SCALE GENOMIC DNA]</scope>
</reference>
<organism evidence="2">
    <name type="scientific">Edwardsiella phage eiAU</name>
    <dbReference type="NCBI Taxonomy" id="945083"/>
    <lineage>
        <taxon>Viruses</taxon>
        <taxon>Duplodnaviria</taxon>
        <taxon>Heunggongvirae</taxon>
        <taxon>Uroviricota</taxon>
        <taxon>Caudoviricetes</taxon>
        <taxon>Eiauvirus</taxon>
        <taxon>Eiauvirus eiAU</taxon>
    </lineage>
</organism>
<dbReference type="EMBL" id="KF772233">
    <property type="protein sequence ID" value="AHG23463.1"/>
    <property type="molecule type" value="Genomic_DNA"/>
</dbReference>
<reference evidence="2" key="1">
    <citation type="submission" date="2010-12" db="EMBL/GenBank/DDBJ databases">
        <authorList>
            <person name="Carrias A.A."/>
            <person name="Welch T.J."/>
            <person name="Waldbieser G.C."/>
            <person name="Mead D.A."/>
            <person name="Terhune J.S."/>
            <person name="Liles M.R."/>
        </authorList>
    </citation>
    <scope>NUCLEOTIDE SEQUENCE</scope>
</reference>
<evidence type="ECO:0000313" key="4">
    <source>
        <dbReference type="Proteomes" id="UP000019124"/>
    </source>
</evidence>
<reference evidence="2" key="2">
    <citation type="journal article" date="2011" name="Virol. J.">
        <title>Comparative genomic analysis of bacteriophages specific to the channel catfish pathogen Edwardsiella ictaluri.</title>
        <authorList>
            <person name="Carrias A."/>
            <person name="Welch T.J."/>
            <person name="Waldbieser G.C."/>
            <person name="Mead D.A."/>
            <person name="Terhune J.S."/>
            <person name="Liles M.R."/>
        </authorList>
    </citation>
    <scope>NUCLEOTIDE SEQUENCE</scope>
</reference>
<protein>
    <submittedName>
        <fullName evidence="2">Uncharacterized protein eiAUOrf29</fullName>
    </submittedName>
</protein>
<dbReference type="InterPro" id="IPR046787">
    <property type="entry name" value="DnaT_2"/>
</dbReference>
<dbReference type="Pfam" id="PF20557">
    <property type="entry name" value="DnaT_2"/>
    <property type="match status" value="1"/>
</dbReference>
<gene>
    <name evidence="2" type="primary">eiAUOrf29</name>
    <name evidence="3" type="ORF">P858_47</name>
</gene>
<dbReference type="Proteomes" id="UP000019124">
    <property type="component" value="Segment"/>
</dbReference>
<accession>E7EKR8</accession>
<evidence type="ECO:0000313" key="2">
    <source>
        <dbReference type="EMBL" id="ADV36423.1"/>
    </source>
</evidence>
<keyword evidence="4" id="KW-1185">Reference proteome</keyword>
<evidence type="ECO:0000259" key="1">
    <source>
        <dbReference type="Pfam" id="PF20557"/>
    </source>
</evidence>
<feature type="domain" description="Putative DnaT-like" evidence="1">
    <location>
        <begin position="7"/>
        <end position="166"/>
    </location>
</feature>